<dbReference type="PANTHER" id="PTHR37013:SF4">
    <property type="entry name" value="INTEGRAL MEMBRANE PROTEIN"/>
    <property type="match status" value="1"/>
</dbReference>
<feature type="transmembrane region" description="Helical" evidence="2">
    <location>
        <begin position="158"/>
        <end position="182"/>
    </location>
</feature>
<dbReference type="AlphaFoldDB" id="A0A9P4NGZ0"/>
<keyword evidence="5" id="KW-1185">Reference proteome</keyword>
<gene>
    <name evidence="4" type="ORF">EJ08DRAFT_522855</name>
</gene>
<evidence type="ECO:0000256" key="1">
    <source>
        <dbReference type="SAM" id="MobiDB-lite"/>
    </source>
</evidence>
<dbReference type="InterPro" id="IPR056120">
    <property type="entry name" value="DUF7703"/>
</dbReference>
<dbReference type="EMBL" id="MU007102">
    <property type="protein sequence ID" value="KAF2421089.1"/>
    <property type="molecule type" value="Genomic_DNA"/>
</dbReference>
<evidence type="ECO:0000313" key="4">
    <source>
        <dbReference type="EMBL" id="KAF2421089.1"/>
    </source>
</evidence>
<accession>A0A9P4NGZ0</accession>
<keyword evidence="2" id="KW-0812">Transmembrane</keyword>
<name>A0A9P4NGZ0_9PEZI</name>
<dbReference type="Proteomes" id="UP000800235">
    <property type="component" value="Unassembled WGS sequence"/>
</dbReference>
<evidence type="ECO:0000256" key="2">
    <source>
        <dbReference type="SAM" id="Phobius"/>
    </source>
</evidence>
<proteinExistence type="predicted"/>
<organism evidence="4 5">
    <name type="scientific">Tothia fuscella</name>
    <dbReference type="NCBI Taxonomy" id="1048955"/>
    <lineage>
        <taxon>Eukaryota</taxon>
        <taxon>Fungi</taxon>
        <taxon>Dikarya</taxon>
        <taxon>Ascomycota</taxon>
        <taxon>Pezizomycotina</taxon>
        <taxon>Dothideomycetes</taxon>
        <taxon>Pleosporomycetidae</taxon>
        <taxon>Venturiales</taxon>
        <taxon>Cylindrosympodiaceae</taxon>
        <taxon>Tothia</taxon>
    </lineage>
</organism>
<reference evidence="4" key="1">
    <citation type="journal article" date="2020" name="Stud. Mycol.">
        <title>101 Dothideomycetes genomes: a test case for predicting lifestyles and emergence of pathogens.</title>
        <authorList>
            <person name="Haridas S."/>
            <person name="Albert R."/>
            <person name="Binder M."/>
            <person name="Bloem J."/>
            <person name="Labutti K."/>
            <person name="Salamov A."/>
            <person name="Andreopoulos B."/>
            <person name="Baker S."/>
            <person name="Barry K."/>
            <person name="Bills G."/>
            <person name="Bluhm B."/>
            <person name="Cannon C."/>
            <person name="Castanera R."/>
            <person name="Culley D."/>
            <person name="Daum C."/>
            <person name="Ezra D."/>
            <person name="Gonzalez J."/>
            <person name="Henrissat B."/>
            <person name="Kuo A."/>
            <person name="Liang C."/>
            <person name="Lipzen A."/>
            <person name="Lutzoni F."/>
            <person name="Magnuson J."/>
            <person name="Mondo S."/>
            <person name="Nolan M."/>
            <person name="Ohm R."/>
            <person name="Pangilinan J."/>
            <person name="Park H.-J."/>
            <person name="Ramirez L."/>
            <person name="Alfaro M."/>
            <person name="Sun H."/>
            <person name="Tritt A."/>
            <person name="Yoshinaga Y."/>
            <person name="Zwiers L.-H."/>
            <person name="Turgeon B."/>
            <person name="Goodwin S."/>
            <person name="Spatafora J."/>
            <person name="Crous P."/>
            <person name="Grigoriev I."/>
        </authorList>
    </citation>
    <scope>NUCLEOTIDE SEQUENCE</scope>
    <source>
        <strain evidence="4">CBS 130266</strain>
    </source>
</reference>
<keyword evidence="2" id="KW-0472">Membrane</keyword>
<feature type="domain" description="DUF7703" evidence="3">
    <location>
        <begin position="130"/>
        <end position="357"/>
    </location>
</feature>
<feature type="transmembrane region" description="Helical" evidence="2">
    <location>
        <begin position="224"/>
        <end position="250"/>
    </location>
</feature>
<feature type="transmembrane region" description="Helical" evidence="2">
    <location>
        <begin position="302"/>
        <end position="326"/>
    </location>
</feature>
<dbReference type="PANTHER" id="PTHR37013">
    <property type="entry name" value="INTEGRAL MEMBRANE PROTEIN (AFU_ORTHOLOGUE AFUA_1G05950)-RELATED"/>
    <property type="match status" value="1"/>
</dbReference>
<comment type="caution">
    <text evidence="4">The sequence shown here is derived from an EMBL/GenBank/DDBJ whole genome shotgun (WGS) entry which is preliminary data.</text>
</comment>
<evidence type="ECO:0000313" key="5">
    <source>
        <dbReference type="Proteomes" id="UP000800235"/>
    </source>
</evidence>
<protein>
    <recommendedName>
        <fullName evidence="3">DUF7703 domain-containing protein</fullName>
    </recommendedName>
</protein>
<dbReference type="Pfam" id="PF24802">
    <property type="entry name" value="DUF7703"/>
    <property type="match status" value="1"/>
</dbReference>
<keyword evidence="2" id="KW-1133">Transmembrane helix</keyword>
<evidence type="ECO:0000259" key="3">
    <source>
        <dbReference type="Pfam" id="PF24802"/>
    </source>
</evidence>
<feature type="transmembrane region" description="Helical" evidence="2">
    <location>
        <begin position="188"/>
        <end position="212"/>
    </location>
</feature>
<sequence length="473" mass="52523">MCHPRSMIAVLSIAIRSILTRRVAVTQIFSGSSRKRSLIEFRRACSSYSQAAILCLLESYLTHGLLLFPNCLPQRQNSADFNLVCSLKPTSPYSLLWIKTALFSYHYQSTTSKVSLTNGYHGSCPTIYCVIASLAAVTYWTSAELLVQVYLTFKRKGLYFWSIVVTTAGIVIYTTTILLINFENSNSQVVVVAMLNVGWVISVSAYPVVLWSRLHLVIGHRPRLLKCLLVFIIVISIAFTTLTTAIAYGLTYKYPESWRVGKAIEQVEAFVLTFQEMFTSGLYIYYTAKFLGSGCSNHTHRIIGTLAVVQIVCFSFDLLQIILLMMNRVRLASVLLGPTQAVKLRLEFIVLNQLRTLIKRGLAPGLSLPSRSPARQDDLPQTPASEGARDQKAESSVTSTHSGLMSSTNADMVTLVGSPTMTENCKQKVELSEMDQIRQSHVYELSAGSAKEKDAVDDLEAQYLGRWNGSMSA</sequence>
<feature type="compositionally biased region" description="Polar residues" evidence="1">
    <location>
        <begin position="394"/>
        <end position="409"/>
    </location>
</feature>
<feature type="region of interest" description="Disordered" evidence="1">
    <location>
        <begin position="368"/>
        <end position="409"/>
    </location>
</feature>
<dbReference type="OrthoDB" id="405906at2759"/>